<sequence>MSSGEWCLDRRSFRLLAIAAESGLPSLILSGQDGLTTDSVADVGEEMVMALSGEFGGGLR</sequence>
<gene>
    <name evidence="1" type="ORF">CKO42_11725</name>
</gene>
<protein>
    <submittedName>
        <fullName evidence="1">Uncharacterized protein</fullName>
    </submittedName>
</protein>
<reference evidence="1 2" key="1">
    <citation type="journal article" date="2020" name="Microorganisms">
        <title>Osmotic Adaptation and Compatible Solute Biosynthesis of Phototrophic Bacteria as Revealed from Genome Analyses.</title>
        <authorList>
            <person name="Imhoff J.F."/>
            <person name="Rahn T."/>
            <person name="Kunzel S."/>
            <person name="Keller A."/>
            <person name="Neulinger S.C."/>
        </authorList>
    </citation>
    <scope>NUCLEOTIDE SEQUENCE [LARGE SCALE GENOMIC DNA]</scope>
    <source>
        <strain evidence="1 2">DSM 25653</strain>
    </source>
</reference>
<evidence type="ECO:0000313" key="1">
    <source>
        <dbReference type="EMBL" id="MBK1619089.1"/>
    </source>
</evidence>
<dbReference type="EMBL" id="NRRY01000017">
    <property type="protein sequence ID" value="MBK1619089.1"/>
    <property type="molecule type" value="Genomic_DNA"/>
</dbReference>
<organism evidence="1 2">
    <name type="scientific">Lamprobacter modestohalophilus</name>
    <dbReference type="NCBI Taxonomy" id="1064514"/>
    <lineage>
        <taxon>Bacteria</taxon>
        <taxon>Pseudomonadati</taxon>
        <taxon>Pseudomonadota</taxon>
        <taxon>Gammaproteobacteria</taxon>
        <taxon>Chromatiales</taxon>
        <taxon>Chromatiaceae</taxon>
        <taxon>Lamprobacter</taxon>
    </lineage>
</organism>
<dbReference type="AlphaFoldDB" id="A0A9X0W8W5"/>
<comment type="caution">
    <text evidence="1">The sequence shown here is derived from an EMBL/GenBank/DDBJ whole genome shotgun (WGS) entry which is preliminary data.</text>
</comment>
<keyword evidence="2" id="KW-1185">Reference proteome</keyword>
<evidence type="ECO:0000313" key="2">
    <source>
        <dbReference type="Proteomes" id="UP001138768"/>
    </source>
</evidence>
<name>A0A9X0W8W5_9GAMM</name>
<proteinExistence type="predicted"/>
<dbReference type="Proteomes" id="UP001138768">
    <property type="component" value="Unassembled WGS sequence"/>
</dbReference>
<accession>A0A9X0W8W5</accession>